<dbReference type="PANTHER" id="PTHR31973:SF195">
    <property type="entry name" value="MUDR FAMILY TRANSPOSASE"/>
    <property type="match status" value="1"/>
</dbReference>
<dbReference type="EMBL" id="SSTE01016683">
    <property type="protein sequence ID" value="KAA0041167.1"/>
    <property type="molecule type" value="Genomic_DNA"/>
</dbReference>
<dbReference type="Proteomes" id="UP000321393">
    <property type="component" value="Unassembled WGS sequence"/>
</dbReference>
<proteinExistence type="predicted"/>
<dbReference type="AlphaFoldDB" id="A0A5A7THR5"/>
<sequence>MADKILGFMLFVNGNMIDGSDGIDYDQPACGGFTISVNSGIVFEQFIEIVGSSVGIDIRISDIEIIYRHPDLTPSGLIRFMPFPIPNEQAMKTMFSIAMPISNMVHLYVNVSRVSLDINLNSKSFCQLEDRTQVIVPDSELVASLVYDDEEMMANNDNIDFRTEIDDEFDEFEEFDFDGREHELPSNTLTQIDMDVIDSIREHDPIVAPMVVDNSELYKGMICQDKETLQHMSHVQLDSSMMARKFCDAIKEKPSISIAQLQSDMKTKFGYHVPYHRAWDGKRKAVAKVFGNWDESYKLLPKWMYMVKRTNPGTCVEWRVRDTNIEGHVVLTSVFWAFGPCIEAFSRCRPII</sequence>
<evidence type="ECO:0008006" key="3">
    <source>
        <dbReference type="Google" id="ProtNLM"/>
    </source>
</evidence>
<protein>
    <recommendedName>
        <fullName evidence="3">Transposase MuDR plant domain-containing protein</fullName>
    </recommendedName>
</protein>
<gene>
    <name evidence="1" type="ORF">E6C27_scaffold128G00980</name>
</gene>
<dbReference type="PANTHER" id="PTHR31973">
    <property type="entry name" value="POLYPROTEIN, PUTATIVE-RELATED"/>
    <property type="match status" value="1"/>
</dbReference>
<dbReference type="OrthoDB" id="683469at2759"/>
<name>A0A5A7THR5_CUCMM</name>
<reference evidence="1 2" key="1">
    <citation type="submission" date="2019-08" db="EMBL/GenBank/DDBJ databases">
        <title>Draft genome sequences of two oriental melons (Cucumis melo L. var makuwa).</title>
        <authorList>
            <person name="Kwon S.-Y."/>
        </authorList>
    </citation>
    <scope>NUCLEOTIDE SEQUENCE [LARGE SCALE GENOMIC DNA]</scope>
    <source>
        <strain evidence="2">cv. SW 3</strain>
        <tissue evidence="1">Leaf</tissue>
    </source>
</reference>
<evidence type="ECO:0000313" key="2">
    <source>
        <dbReference type="Proteomes" id="UP000321393"/>
    </source>
</evidence>
<accession>A0A5A7THR5</accession>
<evidence type="ECO:0000313" key="1">
    <source>
        <dbReference type="EMBL" id="KAA0041167.1"/>
    </source>
</evidence>
<organism evidence="1 2">
    <name type="scientific">Cucumis melo var. makuwa</name>
    <name type="common">Oriental melon</name>
    <dbReference type="NCBI Taxonomy" id="1194695"/>
    <lineage>
        <taxon>Eukaryota</taxon>
        <taxon>Viridiplantae</taxon>
        <taxon>Streptophyta</taxon>
        <taxon>Embryophyta</taxon>
        <taxon>Tracheophyta</taxon>
        <taxon>Spermatophyta</taxon>
        <taxon>Magnoliopsida</taxon>
        <taxon>eudicotyledons</taxon>
        <taxon>Gunneridae</taxon>
        <taxon>Pentapetalae</taxon>
        <taxon>rosids</taxon>
        <taxon>fabids</taxon>
        <taxon>Cucurbitales</taxon>
        <taxon>Cucurbitaceae</taxon>
        <taxon>Benincaseae</taxon>
        <taxon>Cucumis</taxon>
    </lineage>
</organism>
<comment type="caution">
    <text evidence="1">The sequence shown here is derived from an EMBL/GenBank/DDBJ whole genome shotgun (WGS) entry which is preliminary data.</text>
</comment>